<feature type="binding site" evidence="5">
    <location>
        <position position="82"/>
    </location>
    <ligand>
        <name>3-dehydroquinate</name>
        <dbReference type="ChEBI" id="CHEBI:32364"/>
    </ligand>
</feature>
<dbReference type="FunFam" id="3.20.20.70:FF:000047">
    <property type="entry name" value="3-dehydroquinate dehydratase"/>
    <property type="match status" value="1"/>
</dbReference>
<dbReference type="Pfam" id="PF01487">
    <property type="entry name" value="DHquinase_I"/>
    <property type="match status" value="1"/>
</dbReference>
<evidence type="ECO:0000256" key="2">
    <source>
        <dbReference type="ARBA" id="ARBA00023141"/>
    </source>
</evidence>
<dbReference type="PANTHER" id="PTHR43699">
    <property type="entry name" value="3-DEHYDROQUINATE DEHYDRATASE"/>
    <property type="match status" value="1"/>
</dbReference>
<comment type="subunit">
    <text evidence="5">Homodimer.</text>
</comment>
<feature type="binding site" evidence="5">
    <location>
        <position position="212"/>
    </location>
    <ligand>
        <name>3-dehydroquinate</name>
        <dbReference type="ChEBI" id="CHEBI:32364"/>
    </ligand>
</feature>
<dbReference type="AlphaFoldDB" id="A0A0R2D617"/>
<protein>
    <recommendedName>
        <fullName evidence="5">3-dehydroquinate dehydratase</fullName>
        <shortName evidence="5">3-dehydroquinase</shortName>
        <ecNumber evidence="5">4.2.1.10</ecNumber>
    </recommendedName>
    <alternativeName>
        <fullName evidence="5">Type I DHQase</fullName>
    </alternativeName>
    <alternativeName>
        <fullName evidence="5">Type I dehydroquinase</fullName>
        <shortName evidence="5">DHQ1</shortName>
    </alternativeName>
</protein>
<keyword evidence="7" id="KW-1185">Reference proteome</keyword>
<dbReference type="GO" id="GO:0003855">
    <property type="term" value="F:3-dehydroquinate dehydratase activity"/>
    <property type="evidence" value="ECO:0007669"/>
    <property type="project" value="UniProtKB-UniRule"/>
</dbReference>
<gene>
    <name evidence="5" type="primary">aroD</name>
    <name evidence="6" type="ORF">FC24_GL000308</name>
</gene>
<evidence type="ECO:0000313" key="6">
    <source>
        <dbReference type="EMBL" id="KRM99345.1"/>
    </source>
</evidence>
<dbReference type="GO" id="GO:0008652">
    <property type="term" value="P:amino acid biosynthetic process"/>
    <property type="evidence" value="ECO:0007669"/>
    <property type="project" value="UniProtKB-KW"/>
</dbReference>
<dbReference type="HAMAP" id="MF_00214">
    <property type="entry name" value="AroD"/>
    <property type="match status" value="1"/>
</dbReference>
<proteinExistence type="inferred from homology"/>
<dbReference type="NCBIfam" id="TIGR01093">
    <property type="entry name" value="aroD"/>
    <property type="match status" value="1"/>
</dbReference>
<dbReference type="InterPro" id="IPR050146">
    <property type="entry name" value="Type-I_3-dehydroquinase"/>
</dbReference>
<dbReference type="EMBL" id="AYYI01000015">
    <property type="protein sequence ID" value="KRM99345.1"/>
    <property type="molecule type" value="Genomic_DNA"/>
</dbReference>
<feature type="active site" description="Proton donor/acceptor" evidence="5">
    <location>
        <position position="143"/>
    </location>
</feature>
<dbReference type="InterPro" id="IPR013785">
    <property type="entry name" value="Aldolase_TIM"/>
</dbReference>
<evidence type="ECO:0000313" key="7">
    <source>
        <dbReference type="Proteomes" id="UP000051638"/>
    </source>
</evidence>
<comment type="catalytic activity">
    <reaction evidence="1 5">
        <text>3-dehydroquinate = 3-dehydroshikimate + H2O</text>
        <dbReference type="Rhea" id="RHEA:21096"/>
        <dbReference type="ChEBI" id="CHEBI:15377"/>
        <dbReference type="ChEBI" id="CHEBI:16630"/>
        <dbReference type="ChEBI" id="CHEBI:32364"/>
        <dbReference type="EC" id="4.2.1.10"/>
    </reaction>
</comment>
<dbReference type="SUPFAM" id="SSF51569">
    <property type="entry name" value="Aldolase"/>
    <property type="match status" value="1"/>
</dbReference>
<comment type="function">
    <text evidence="5">Involved in the third step of the chorismate pathway, which leads to the biosynthesis of aromatic amino acids. Catalyzes the cis-dehydration of 3-dehydroquinate (DHQ) and introduces the first double bond of the aromatic ring to yield 3-dehydroshikimate.</text>
</comment>
<feature type="active site" description="Schiff-base intermediate with substrate" evidence="5">
    <location>
        <position position="170"/>
    </location>
</feature>
<feature type="binding site" evidence="5">
    <location>
        <position position="231"/>
    </location>
    <ligand>
        <name>3-dehydroquinate</name>
        <dbReference type="ChEBI" id="CHEBI:32364"/>
    </ligand>
</feature>
<feature type="binding site" evidence="5">
    <location>
        <begin position="46"/>
        <end position="48"/>
    </location>
    <ligand>
        <name>3-dehydroquinate</name>
        <dbReference type="ChEBI" id="CHEBI:32364"/>
    </ligand>
</feature>
<dbReference type="OrthoDB" id="9813659at2"/>
<dbReference type="Proteomes" id="UP000051638">
    <property type="component" value="Unassembled WGS sequence"/>
</dbReference>
<dbReference type="STRING" id="1423796.FC24_GL000308"/>
<dbReference type="GO" id="GO:0046279">
    <property type="term" value="P:3,4-dihydroxybenzoate biosynthetic process"/>
    <property type="evidence" value="ECO:0007669"/>
    <property type="project" value="TreeGrafter"/>
</dbReference>
<dbReference type="PROSITE" id="PS01028">
    <property type="entry name" value="DEHYDROQUINASE_I"/>
    <property type="match status" value="1"/>
</dbReference>
<evidence type="ECO:0000256" key="5">
    <source>
        <dbReference type="HAMAP-Rule" id="MF_00214"/>
    </source>
</evidence>
<dbReference type="GO" id="GO:0009423">
    <property type="term" value="P:chorismate biosynthetic process"/>
    <property type="evidence" value="ECO:0007669"/>
    <property type="project" value="UniProtKB-UniRule"/>
</dbReference>
<keyword evidence="5" id="KW-0028">Amino-acid biosynthesis</keyword>
<comment type="caution">
    <text evidence="6">The sequence shown here is derived from an EMBL/GenBank/DDBJ whole genome shotgun (WGS) entry which is preliminary data.</text>
</comment>
<keyword evidence="4 5" id="KW-0704">Schiff base</keyword>
<comment type="caution">
    <text evidence="5">Lacks conserved residue(s) required for the propagation of feature annotation.</text>
</comment>
<dbReference type="InterPro" id="IPR018508">
    <property type="entry name" value="3-dehydroquinate_DH_AS"/>
</dbReference>
<dbReference type="GO" id="GO:0009073">
    <property type="term" value="P:aromatic amino acid family biosynthetic process"/>
    <property type="evidence" value="ECO:0007669"/>
    <property type="project" value="UniProtKB-KW"/>
</dbReference>
<evidence type="ECO:0000256" key="3">
    <source>
        <dbReference type="ARBA" id="ARBA00023239"/>
    </source>
</evidence>
<dbReference type="PATRIC" id="fig|1423796.3.peg.320"/>
<dbReference type="InterPro" id="IPR001381">
    <property type="entry name" value="DHquinase_I"/>
</dbReference>
<dbReference type="PANTHER" id="PTHR43699:SF1">
    <property type="entry name" value="3-DEHYDROQUINATE DEHYDRATASE"/>
    <property type="match status" value="1"/>
</dbReference>
<name>A0A0R2D617_9LACO</name>
<feature type="binding site" evidence="5">
    <location>
        <position position="235"/>
    </location>
    <ligand>
        <name>3-dehydroquinate</name>
        <dbReference type="ChEBI" id="CHEBI:32364"/>
    </ligand>
</feature>
<accession>A0A0R2D617</accession>
<comment type="pathway">
    <text evidence="5">Metabolic intermediate biosynthesis; chorismate biosynthesis; chorismate from D-erythrose 4-phosphate and phosphoenolpyruvate: step 3/7.</text>
</comment>
<evidence type="ECO:0000256" key="1">
    <source>
        <dbReference type="ARBA" id="ARBA00001864"/>
    </source>
</evidence>
<evidence type="ECO:0000256" key="4">
    <source>
        <dbReference type="ARBA" id="ARBA00023270"/>
    </source>
</evidence>
<dbReference type="Gene3D" id="3.20.20.70">
    <property type="entry name" value="Aldolase class I"/>
    <property type="match status" value="1"/>
</dbReference>
<dbReference type="RefSeq" id="WP_057873229.1">
    <property type="nucleotide sequence ID" value="NZ_AYYI01000015.1"/>
</dbReference>
<keyword evidence="3 5" id="KW-0456">Lyase</keyword>
<organism evidence="6 7">
    <name type="scientific">Loigolactobacillus rennini DSM 20253</name>
    <dbReference type="NCBI Taxonomy" id="1423796"/>
    <lineage>
        <taxon>Bacteria</taxon>
        <taxon>Bacillati</taxon>
        <taxon>Bacillota</taxon>
        <taxon>Bacilli</taxon>
        <taxon>Lactobacillales</taxon>
        <taxon>Lactobacillaceae</taxon>
        <taxon>Loigolactobacillus</taxon>
    </lineage>
</organism>
<dbReference type="UniPathway" id="UPA00053">
    <property type="reaction ID" value="UER00086"/>
</dbReference>
<reference evidence="6 7" key="1">
    <citation type="journal article" date="2015" name="Genome Announc.">
        <title>Expanding the biotechnology potential of lactobacilli through comparative genomics of 213 strains and associated genera.</title>
        <authorList>
            <person name="Sun Z."/>
            <person name="Harris H.M."/>
            <person name="McCann A."/>
            <person name="Guo C."/>
            <person name="Argimon S."/>
            <person name="Zhang W."/>
            <person name="Yang X."/>
            <person name="Jeffery I.B."/>
            <person name="Cooney J.C."/>
            <person name="Kagawa T.F."/>
            <person name="Liu W."/>
            <person name="Song Y."/>
            <person name="Salvetti E."/>
            <person name="Wrobel A."/>
            <person name="Rasinkangas P."/>
            <person name="Parkhill J."/>
            <person name="Rea M.C."/>
            <person name="O'Sullivan O."/>
            <person name="Ritari J."/>
            <person name="Douillard F.P."/>
            <person name="Paul Ross R."/>
            <person name="Yang R."/>
            <person name="Briner A.E."/>
            <person name="Felis G.E."/>
            <person name="de Vos W.M."/>
            <person name="Barrangou R."/>
            <person name="Klaenhammer T.R."/>
            <person name="Caufield P.W."/>
            <person name="Cui Y."/>
            <person name="Zhang H."/>
            <person name="O'Toole P.W."/>
        </authorList>
    </citation>
    <scope>NUCLEOTIDE SEQUENCE [LARGE SCALE GENOMIC DNA]</scope>
    <source>
        <strain evidence="6 7">DSM 20253</strain>
    </source>
</reference>
<keyword evidence="2 5" id="KW-0057">Aromatic amino acid biosynthesis</keyword>
<comment type="similarity">
    <text evidence="5">Belongs to the type-I 3-dehydroquinase family.</text>
</comment>
<sequence>MQAIKVKNVTLGSGRPKIAVPITGKELPAVLTQAAEINATNADLVEWRLDCFAPVTDFDQVDAAATQLRQRLADLPLLLTFRTHAEGGQQPAKDEFYFQLLHHLVKKSLGDLLDVELFHDSEQIQQVITAAQHQQIKVVMSNHDFTKTPAITEIQRRLKLMATLGADIAKIAVMPHSAQDVLKLLWATNAMKDQLNCPLITMAMGDLGKVTRISGEVFDSCLTFGTVGAASAPGQIQSQKLRQYLAALQLSSNA</sequence>
<dbReference type="EC" id="4.2.1.10" evidence="5"/>
<dbReference type="CDD" id="cd00502">
    <property type="entry name" value="DHQase_I"/>
    <property type="match status" value="1"/>
</dbReference>